<evidence type="ECO:0000313" key="2">
    <source>
        <dbReference type="Proteomes" id="UP001234297"/>
    </source>
</evidence>
<gene>
    <name evidence="1" type="ORF">MRB53_005323</name>
</gene>
<accession>A0ACC2MD87</accession>
<dbReference type="EMBL" id="CM056810">
    <property type="protein sequence ID" value="KAJ8643575.1"/>
    <property type="molecule type" value="Genomic_DNA"/>
</dbReference>
<keyword evidence="2" id="KW-1185">Reference proteome</keyword>
<comment type="caution">
    <text evidence="1">The sequence shown here is derived from an EMBL/GenBank/DDBJ whole genome shotgun (WGS) entry which is preliminary data.</text>
</comment>
<dbReference type="Proteomes" id="UP001234297">
    <property type="component" value="Chromosome 2"/>
</dbReference>
<sequence>MLGIRIRSFTFKELEQATNGFKEELDRGAFGAVYKGVLVSDSRHLVAVKKLDKLMAVGEPDEDFQTEVAAIGQIQHKNLARLLGFCNEGSNQLLVY</sequence>
<name>A0ACC2MD87_PERAE</name>
<proteinExistence type="predicted"/>
<organism evidence="1 2">
    <name type="scientific">Persea americana</name>
    <name type="common">Avocado</name>
    <dbReference type="NCBI Taxonomy" id="3435"/>
    <lineage>
        <taxon>Eukaryota</taxon>
        <taxon>Viridiplantae</taxon>
        <taxon>Streptophyta</taxon>
        <taxon>Embryophyta</taxon>
        <taxon>Tracheophyta</taxon>
        <taxon>Spermatophyta</taxon>
        <taxon>Magnoliopsida</taxon>
        <taxon>Magnoliidae</taxon>
        <taxon>Laurales</taxon>
        <taxon>Lauraceae</taxon>
        <taxon>Persea</taxon>
    </lineage>
</organism>
<reference evidence="1 2" key="1">
    <citation type="journal article" date="2022" name="Hortic Res">
        <title>A haplotype resolved chromosomal level avocado genome allows analysis of novel avocado genes.</title>
        <authorList>
            <person name="Nath O."/>
            <person name="Fletcher S.J."/>
            <person name="Hayward A."/>
            <person name="Shaw L.M."/>
            <person name="Masouleh A.K."/>
            <person name="Furtado A."/>
            <person name="Henry R.J."/>
            <person name="Mitter N."/>
        </authorList>
    </citation>
    <scope>NUCLEOTIDE SEQUENCE [LARGE SCALE GENOMIC DNA]</scope>
    <source>
        <strain evidence="2">cv. Hass</strain>
    </source>
</reference>
<protein>
    <submittedName>
        <fullName evidence="1">Uncharacterized protein</fullName>
    </submittedName>
</protein>
<evidence type="ECO:0000313" key="1">
    <source>
        <dbReference type="EMBL" id="KAJ8643575.1"/>
    </source>
</evidence>